<keyword evidence="2" id="KW-1185">Reference proteome</keyword>
<dbReference type="Proteomes" id="UP000240971">
    <property type="component" value="Unassembled WGS sequence"/>
</dbReference>
<comment type="caution">
    <text evidence="1">The sequence shown here is derived from an EMBL/GenBank/DDBJ whole genome shotgun (WGS) entry which is preliminary data.</text>
</comment>
<proteinExistence type="predicted"/>
<reference evidence="1 2" key="1">
    <citation type="submission" date="2018-03" db="EMBL/GenBank/DDBJ databases">
        <title>Genomic Encyclopedia of Archaeal and Bacterial Type Strains, Phase II (KMG-II): from individual species to whole genera.</title>
        <authorList>
            <person name="Goeker M."/>
        </authorList>
    </citation>
    <scope>NUCLEOTIDE SEQUENCE [LARGE SCALE GENOMIC DNA]</scope>
    <source>
        <strain evidence="1 2">DSM 24859</strain>
    </source>
</reference>
<protein>
    <submittedName>
        <fullName evidence="1">Uncharacterized protein</fullName>
    </submittedName>
</protein>
<gene>
    <name evidence="1" type="ORF">CLV51_10627</name>
</gene>
<sequence length="69" mass="7855">MNEKERLLNVIKSNVWVTGGRRSDLIPDLQQYYQIDRNLGEALIQECLAEGLISINNEGYSISRFGTNP</sequence>
<name>A0A2P8HDA6_CHINA</name>
<dbReference type="AlphaFoldDB" id="A0A2P8HDA6"/>
<organism evidence="1 2">
    <name type="scientific">Chitinophaga niastensis</name>
    <dbReference type="NCBI Taxonomy" id="536980"/>
    <lineage>
        <taxon>Bacteria</taxon>
        <taxon>Pseudomonadati</taxon>
        <taxon>Bacteroidota</taxon>
        <taxon>Chitinophagia</taxon>
        <taxon>Chitinophagales</taxon>
        <taxon>Chitinophagaceae</taxon>
        <taxon>Chitinophaga</taxon>
    </lineage>
</organism>
<accession>A0A2P8HDA6</accession>
<evidence type="ECO:0000313" key="1">
    <source>
        <dbReference type="EMBL" id="PSL44162.1"/>
    </source>
</evidence>
<dbReference type="EMBL" id="PYAW01000006">
    <property type="protein sequence ID" value="PSL44162.1"/>
    <property type="molecule type" value="Genomic_DNA"/>
</dbReference>
<evidence type="ECO:0000313" key="2">
    <source>
        <dbReference type="Proteomes" id="UP000240971"/>
    </source>
</evidence>